<sequence length="125" mass="14323">MCIKPVMSYASSVFAHARPDILYDLQIVQNKFCRRAAVAPWYVKNSLFHRDLELPTISKYMKDASKRFFDVASSHPNSLLVSAVLHELPPSHHFCRRPRNVLLDPPDDLTVEVEKLIESSKMAID</sequence>
<evidence type="ECO:0000313" key="1">
    <source>
        <dbReference type="EMBL" id="GBP76722.1"/>
    </source>
</evidence>
<keyword evidence="1" id="KW-0808">Transferase</keyword>
<organism evidence="1 2">
    <name type="scientific">Eumeta variegata</name>
    <name type="common">Bagworm moth</name>
    <name type="synonym">Eumeta japonica</name>
    <dbReference type="NCBI Taxonomy" id="151549"/>
    <lineage>
        <taxon>Eukaryota</taxon>
        <taxon>Metazoa</taxon>
        <taxon>Ecdysozoa</taxon>
        <taxon>Arthropoda</taxon>
        <taxon>Hexapoda</taxon>
        <taxon>Insecta</taxon>
        <taxon>Pterygota</taxon>
        <taxon>Neoptera</taxon>
        <taxon>Endopterygota</taxon>
        <taxon>Lepidoptera</taxon>
        <taxon>Glossata</taxon>
        <taxon>Ditrysia</taxon>
        <taxon>Tineoidea</taxon>
        <taxon>Psychidae</taxon>
        <taxon>Oiketicinae</taxon>
        <taxon>Eumeta</taxon>
    </lineage>
</organism>
<dbReference type="EMBL" id="BGZK01001301">
    <property type="protein sequence ID" value="GBP76722.1"/>
    <property type="molecule type" value="Genomic_DNA"/>
</dbReference>
<dbReference type="OrthoDB" id="10050074at2759"/>
<accession>A0A4C1YPA4</accession>
<keyword evidence="1" id="KW-0695">RNA-directed DNA polymerase</keyword>
<dbReference type="GO" id="GO:0003964">
    <property type="term" value="F:RNA-directed DNA polymerase activity"/>
    <property type="evidence" value="ECO:0007669"/>
    <property type="project" value="UniProtKB-KW"/>
</dbReference>
<evidence type="ECO:0000313" key="2">
    <source>
        <dbReference type="Proteomes" id="UP000299102"/>
    </source>
</evidence>
<protein>
    <submittedName>
        <fullName evidence="1">Probable RNA-directed DNA polymerase from transposon X-element</fullName>
    </submittedName>
</protein>
<proteinExistence type="predicted"/>
<dbReference type="Proteomes" id="UP000299102">
    <property type="component" value="Unassembled WGS sequence"/>
</dbReference>
<keyword evidence="1" id="KW-0548">Nucleotidyltransferase</keyword>
<comment type="caution">
    <text evidence="1">The sequence shown here is derived from an EMBL/GenBank/DDBJ whole genome shotgun (WGS) entry which is preliminary data.</text>
</comment>
<dbReference type="AlphaFoldDB" id="A0A4C1YPA4"/>
<name>A0A4C1YPA4_EUMVA</name>
<gene>
    <name evidence="1" type="ORF">EVAR_11829_1</name>
</gene>
<reference evidence="1 2" key="1">
    <citation type="journal article" date="2019" name="Commun. Biol.">
        <title>The bagworm genome reveals a unique fibroin gene that provides high tensile strength.</title>
        <authorList>
            <person name="Kono N."/>
            <person name="Nakamura H."/>
            <person name="Ohtoshi R."/>
            <person name="Tomita M."/>
            <person name="Numata K."/>
            <person name="Arakawa K."/>
        </authorList>
    </citation>
    <scope>NUCLEOTIDE SEQUENCE [LARGE SCALE GENOMIC DNA]</scope>
</reference>
<keyword evidence="2" id="KW-1185">Reference proteome</keyword>